<evidence type="ECO:0000256" key="4">
    <source>
        <dbReference type="ARBA" id="ARBA00022692"/>
    </source>
</evidence>
<dbReference type="Gene3D" id="1.20.1540.10">
    <property type="entry name" value="Rhomboid-like"/>
    <property type="match status" value="1"/>
</dbReference>
<keyword evidence="11" id="KW-1185">Reference proteome</keyword>
<organism evidence="10 11">
    <name type="scientific">Micromonospora inositola</name>
    <dbReference type="NCBI Taxonomy" id="47865"/>
    <lineage>
        <taxon>Bacteria</taxon>
        <taxon>Bacillati</taxon>
        <taxon>Actinomycetota</taxon>
        <taxon>Actinomycetes</taxon>
        <taxon>Micromonosporales</taxon>
        <taxon>Micromonosporaceae</taxon>
        <taxon>Micromonospora</taxon>
    </lineage>
</organism>
<keyword evidence="4 8" id="KW-0812">Transmembrane</keyword>
<feature type="transmembrane region" description="Helical" evidence="8">
    <location>
        <begin position="159"/>
        <end position="176"/>
    </location>
</feature>
<dbReference type="SUPFAM" id="SSF144091">
    <property type="entry name" value="Rhomboid-like"/>
    <property type="match status" value="1"/>
</dbReference>
<dbReference type="InterPro" id="IPR035952">
    <property type="entry name" value="Rhomboid-like_sf"/>
</dbReference>
<proteinExistence type="inferred from homology"/>
<feature type="transmembrane region" description="Helical" evidence="8">
    <location>
        <begin position="183"/>
        <end position="205"/>
    </location>
</feature>
<dbReference type="PANTHER" id="PTHR43066">
    <property type="entry name" value="RHOMBOID-RELATED PROTEIN"/>
    <property type="match status" value="1"/>
</dbReference>
<dbReference type="GO" id="GO:0004252">
    <property type="term" value="F:serine-type endopeptidase activity"/>
    <property type="evidence" value="ECO:0007669"/>
    <property type="project" value="InterPro"/>
</dbReference>
<feature type="transmembrane region" description="Helical" evidence="8">
    <location>
        <begin position="113"/>
        <end position="130"/>
    </location>
</feature>
<gene>
    <name evidence="10" type="ORF">GA0070613_0974</name>
</gene>
<evidence type="ECO:0000256" key="3">
    <source>
        <dbReference type="ARBA" id="ARBA00022670"/>
    </source>
</evidence>
<evidence type="ECO:0000256" key="8">
    <source>
        <dbReference type="SAM" id="Phobius"/>
    </source>
</evidence>
<dbReference type="PANTHER" id="PTHR43066:SF1">
    <property type="entry name" value="RHOMBOID PROTEIN 2"/>
    <property type="match status" value="1"/>
</dbReference>
<feature type="domain" description="Peptidase S54 rhomboid" evidence="9">
    <location>
        <begin position="100"/>
        <end position="232"/>
    </location>
</feature>
<keyword evidence="3" id="KW-0645">Protease</keyword>
<keyword evidence="6 8" id="KW-1133">Transmembrane helix</keyword>
<dbReference type="GO" id="GO:0016020">
    <property type="term" value="C:membrane"/>
    <property type="evidence" value="ECO:0007669"/>
    <property type="project" value="UniProtKB-SubCell"/>
</dbReference>
<keyword evidence="7 8" id="KW-0472">Membrane</keyword>
<dbReference type="GO" id="GO:0006508">
    <property type="term" value="P:proteolysis"/>
    <property type="evidence" value="ECO:0007669"/>
    <property type="project" value="UniProtKB-KW"/>
</dbReference>
<feature type="transmembrane region" description="Helical" evidence="8">
    <location>
        <begin position="50"/>
        <end position="72"/>
    </location>
</feature>
<accession>A0A1C5H8J1</accession>
<feature type="transmembrane region" description="Helical" evidence="8">
    <location>
        <begin position="135"/>
        <end position="153"/>
    </location>
</feature>
<protein>
    <submittedName>
        <fullName evidence="10">Rhomboid family protein</fullName>
    </submittedName>
</protein>
<keyword evidence="5" id="KW-0378">Hydrolase</keyword>
<comment type="subcellular location">
    <subcellularLocation>
        <location evidence="1">Membrane</location>
        <topology evidence="1">Multi-pass membrane protein</topology>
    </subcellularLocation>
</comment>
<dbReference type="Pfam" id="PF01694">
    <property type="entry name" value="Rhomboid"/>
    <property type="match status" value="1"/>
</dbReference>
<evidence type="ECO:0000313" key="10">
    <source>
        <dbReference type="EMBL" id="SCG42338.1"/>
    </source>
</evidence>
<dbReference type="InterPro" id="IPR022764">
    <property type="entry name" value="Peptidase_S54_rhomboid_dom"/>
</dbReference>
<dbReference type="Proteomes" id="UP000198221">
    <property type="component" value="Chromosome I"/>
</dbReference>
<reference evidence="11" key="1">
    <citation type="submission" date="2016-06" db="EMBL/GenBank/DDBJ databases">
        <authorList>
            <person name="Varghese N."/>
            <person name="Submissions Spin"/>
        </authorList>
    </citation>
    <scope>NUCLEOTIDE SEQUENCE [LARGE SCALE GENOMIC DNA]</scope>
    <source>
        <strain evidence="11">DSM 43819</strain>
    </source>
</reference>
<name>A0A1C5H8J1_9ACTN</name>
<evidence type="ECO:0000256" key="1">
    <source>
        <dbReference type="ARBA" id="ARBA00004141"/>
    </source>
</evidence>
<sequence length="250" mass="27264">MWEAAHPAVVVSRGDAPHEWRSTAIADSHWYVTWRGGPTGGDPHRFGTEAFYASLGRAFVAMCAVVPVLFLIEALDVGLHADLDVAAGIIPHRIQGLDGVFFSPFLHADFNHLYSNSIPLILLGTFVLAAGTRRFLWSTLVIILVSGLGVWFTGSPNSVVVGASGVIFGYLGILLTRGVVERSWWNVAVVLLVGLLYGWQLLGILPTDERISWQGHLFGLLGGIVAAILFRRRRAELDQPQHTEPPLTLP</sequence>
<evidence type="ECO:0000313" key="11">
    <source>
        <dbReference type="Proteomes" id="UP000198221"/>
    </source>
</evidence>
<evidence type="ECO:0000256" key="5">
    <source>
        <dbReference type="ARBA" id="ARBA00022801"/>
    </source>
</evidence>
<feature type="transmembrane region" description="Helical" evidence="8">
    <location>
        <begin position="211"/>
        <end position="230"/>
    </location>
</feature>
<dbReference type="AlphaFoldDB" id="A0A1C5H8J1"/>
<evidence type="ECO:0000259" key="9">
    <source>
        <dbReference type="Pfam" id="PF01694"/>
    </source>
</evidence>
<evidence type="ECO:0000256" key="2">
    <source>
        <dbReference type="ARBA" id="ARBA00009045"/>
    </source>
</evidence>
<evidence type="ECO:0000256" key="6">
    <source>
        <dbReference type="ARBA" id="ARBA00022989"/>
    </source>
</evidence>
<evidence type="ECO:0000256" key="7">
    <source>
        <dbReference type="ARBA" id="ARBA00023136"/>
    </source>
</evidence>
<dbReference type="EMBL" id="LT607754">
    <property type="protein sequence ID" value="SCG42338.1"/>
    <property type="molecule type" value="Genomic_DNA"/>
</dbReference>
<comment type="similarity">
    <text evidence="2">Belongs to the peptidase S54 family.</text>
</comment>